<organism evidence="1 2">
    <name type="scientific">Panagrolaimus sp. JU765</name>
    <dbReference type="NCBI Taxonomy" id="591449"/>
    <lineage>
        <taxon>Eukaryota</taxon>
        <taxon>Metazoa</taxon>
        <taxon>Ecdysozoa</taxon>
        <taxon>Nematoda</taxon>
        <taxon>Chromadorea</taxon>
        <taxon>Rhabditida</taxon>
        <taxon>Tylenchina</taxon>
        <taxon>Panagrolaimomorpha</taxon>
        <taxon>Panagrolaimoidea</taxon>
        <taxon>Panagrolaimidae</taxon>
        <taxon>Panagrolaimus</taxon>
    </lineage>
</organism>
<evidence type="ECO:0000313" key="1">
    <source>
        <dbReference type="Proteomes" id="UP000887576"/>
    </source>
</evidence>
<sequence length="809" mass="91500">MATNTDNRVVPSEVIMTWQNYVVPVICSVILMASCWAVGHYDLSFLWIMLFSALYILKTHMWMKRENKRLRLRQVITQEREAVLAQFANLDDLPAWVQFPDTERIEWVNKVLQQLWPYIGEYSKTFMKEFIEPQVRAQMPAPFKSFKFSHIDMGDMACRVGGLKVYTKNVGRDRILVDMDIVYAGDAEFIVQACGFTGGLNQLVLSGKVRCVMMPLLPYPPMIGGISGSFIELPKFDFNLTGMGEFVQLPGLIDAIRSVVNSQIANLCVLPNKIVVPLAPAVDVTKLYFPEPDGIVRIKIIEARNLENKDFSILKKDKSDPYCELQVGAQLFKTRTIDNNLNPVFNEYFEAVVDQADGQKLRIELFDEDTTGSDEELGRLSIPLEIVKKAGVVHRWFHLEGCKHGELHLKVSWFNLSTKRELLAQQAWENEWLTADKPVHPAMLMIYVDTASELPYPKANLEPSPFIEVTLGRVSQRTPVKVKTVNPLYQSKFIFFVKQPEGQELKFEAIDDGTKRSLGELTIPLLSIMNQPNLEMFQQTFHLTLGVHSAPIVVTIRLRAFEPSSDESADIFGIGSKAQSYGNAIHIERADKNLPNGKSKTVDNGDVVAAEPGKTVETNQGTFTPENKLNLENYQSLNVSSSNLSTTNSFRGGHTFVDKLRRTKHKKTHRELKNDGGQLMINMHYNADKFKLIVGIVAAKDLLPIDVKGEANPYVKVKLVAINNNATKAQKKTGVVVQSTNPHFDNEFDFDVHSSDLRNHKLQFFVKDDTNYGVLHKPPLLGFTEIPLANFDHERPLTQHWLHLQTGSR</sequence>
<dbReference type="Proteomes" id="UP000887576">
    <property type="component" value="Unplaced"/>
</dbReference>
<name>A0AC34QA51_9BILA</name>
<accession>A0AC34QA51</accession>
<evidence type="ECO:0000313" key="2">
    <source>
        <dbReference type="WBParaSite" id="JU765_v2.g1451.t1"/>
    </source>
</evidence>
<protein>
    <submittedName>
        <fullName evidence="2">Extended synaptotagmin-2</fullName>
    </submittedName>
</protein>
<proteinExistence type="predicted"/>
<dbReference type="WBParaSite" id="JU765_v2.g1451.t1">
    <property type="protein sequence ID" value="JU765_v2.g1451.t1"/>
    <property type="gene ID" value="JU765_v2.g1451"/>
</dbReference>
<reference evidence="2" key="1">
    <citation type="submission" date="2022-11" db="UniProtKB">
        <authorList>
            <consortium name="WormBaseParasite"/>
        </authorList>
    </citation>
    <scope>IDENTIFICATION</scope>
</reference>